<dbReference type="STRING" id="765915.A0A1Y2HBZ9"/>
<dbReference type="OrthoDB" id="19932at2759"/>
<gene>
    <name evidence="9" type="ORF">BCR44DRAFT_1441070</name>
</gene>
<dbReference type="InterPro" id="IPR009637">
    <property type="entry name" value="GPR107/GPR108-like"/>
</dbReference>
<dbReference type="Pfam" id="PF06814">
    <property type="entry name" value="GOST_TM"/>
    <property type="match status" value="1"/>
</dbReference>
<dbReference type="PANTHER" id="PTHR21229:SF1">
    <property type="entry name" value="GH17801P"/>
    <property type="match status" value="1"/>
</dbReference>
<evidence type="ECO:0000256" key="4">
    <source>
        <dbReference type="ARBA" id="ARBA00022989"/>
    </source>
</evidence>
<dbReference type="EMBL" id="MCFL01000051">
    <property type="protein sequence ID" value="ORZ32098.1"/>
    <property type="molecule type" value="Genomic_DNA"/>
</dbReference>
<protein>
    <submittedName>
        <fullName evidence="9">Lung seven transmembrane receptor-domain-containing protein</fullName>
    </submittedName>
</protein>
<dbReference type="GO" id="GO:0005794">
    <property type="term" value="C:Golgi apparatus"/>
    <property type="evidence" value="ECO:0007669"/>
    <property type="project" value="TreeGrafter"/>
</dbReference>
<feature type="transmembrane region" description="Helical" evidence="7">
    <location>
        <begin position="361"/>
        <end position="378"/>
    </location>
</feature>
<feature type="compositionally biased region" description="Polar residues" evidence="6">
    <location>
        <begin position="611"/>
        <end position="622"/>
    </location>
</feature>
<evidence type="ECO:0000256" key="5">
    <source>
        <dbReference type="ARBA" id="ARBA00023136"/>
    </source>
</evidence>
<feature type="region of interest" description="Disordered" evidence="6">
    <location>
        <begin position="544"/>
        <end position="622"/>
    </location>
</feature>
<evidence type="ECO:0000313" key="10">
    <source>
        <dbReference type="Proteomes" id="UP000193411"/>
    </source>
</evidence>
<keyword evidence="10" id="KW-1185">Reference proteome</keyword>
<evidence type="ECO:0000256" key="6">
    <source>
        <dbReference type="SAM" id="MobiDB-lite"/>
    </source>
</evidence>
<reference evidence="9 10" key="1">
    <citation type="submission" date="2016-07" db="EMBL/GenBank/DDBJ databases">
        <title>Pervasive Adenine N6-methylation of Active Genes in Fungi.</title>
        <authorList>
            <consortium name="DOE Joint Genome Institute"/>
            <person name="Mondo S.J."/>
            <person name="Dannebaum R.O."/>
            <person name="Kuo R.C."/>
            <person name="Labutti K."/>
            <person name="Haridas S."/>
            <person name="Kuo A."/>
            <person name="Salamov A."/>
            <person name="Ahrendt S.R."/>
            <person name="Lipzen A."/>
            <person name="Sullivan W."/>
            <person name="Andreopoulos W.B."/>
            <person name="Clum A."/>
            <person name="Lindquist E."/>
            <person name="Daum C."/>
            <person name="Ramamoorthy G.K."/>
            <person name="Gryganskyi A."/>
            <person name="Culley D."/>
            <person name="Magnuson J.K."/>
            <person name="James T.Y."/>
            <person name="O'Malley M.A."/>
            <person name="Stajich J.E."/>
            <person name="Spatafora J.W."/>
            <person name="Visel A."/>
            <person name="Grigoriev I.V."/>
        </authorList>
    </citation>
    <scope>NUCLEOTIDE SEQUENCE [LARGE SCALE GENOMIC DNA]</scope>
    <source>
        <strain evidence="9 10">PL171</strain>
    </source>
</reference>
<dbReference type="PANTHER" id="PTHR21229">
    <property type="entry name" value="LUNG SEVEN TRANSMEMBRANE RECEPTOR"/>
    <property type="match status" value="1"/>
</dbReference>
<feature type="transmembrane region" description="Helical" evidence="7">
    <location>
        <begin position="471"/>
        <end position="495"/>
    </location>
</feature>
<comment type="subcellular location">
    <subcellularLocation>
        <location evidence="1">Membrane</location>
        <topology evidence="1">Multi-pass membrane protein</topology>
    </subcellularLocation>
</comment>
<feature type="non-terminal residue" evidence="9">
    <location>
        <position position="622"/>
    </location>
</feature>
<dbReference type="GO" id="GO:0016020">
    <property type="term" value="C:membrane"/>
    <property type="evidence" value="ECO:0007669"/>
    <property type="project" value="UniProtKB-SubCell"/>
</dbReference>
<sequence>MHQPFCARHGSPPSPLAMGSDHTRQRQHRRQIQPEQPQRRLHRASATSVLTLAACILALAAMLATSTAASAIPHPQTPAAPWSDADINAEVLDQIIANRICFAMNAQDSIPSGQPAYLEVKYTPPSQGAVALAAYNLLDQDKLGTPMPEPTRFGYQCTQSANLLHQCEQIGQILFRQVKDLGDLGPFHAPTLSEVIDFSRVALPYTVRYNITVTGLYCLVELPLATFAQMDVLALADLKYVNAHGLLPAIDYPKMPFYGFTCLVYLAVLLLWLGKSALHWSDILPVQKYIAGVIAFVTLETAFNYWYYASWNATGDQSWPLLLLSALLNSTRNSASLFILLIVALGYGVVKPSLGDDMRKCQALALVHMFFGAVYTGITLKQSEHKSAAILLVIVPLAVTLTVFYVWTLSALTATTHHLQLRRQFYKLQMYTALWRLLFFAGINLALYFIVNTLWFAQRDNVAFVAAWWSWRWFVVDGWLNALYSVCMLAVCALWRPTSENARYGLEELVSDPLEDEFDLGDGGLGGIGGGGALFDDEPMGPGRYASGSGAASPSGAGGAKPTTRRAGGDALQDDQAVVFALDSDSDADDGRSPERISAGRYQGMGAATLRSRSPSPTRERG</sequence>
<evidence type="ECO:0000259" key="8">
    <source>
        <dbReference type="Pfam" id="PF06814"/>
    </source>
</evidence>
<dbReference type="GO" id="GO:0005829">
    <property type="term" value="C:cytosol"/>
    <property type="evidence" value="ECO:0007669"/>
    <property type="project" value="GOC"/>
</dbReference>
<dbReference type="AlphaFoldDB" id="A0A1Y2HBZ9"/>
<keyword evidence="3" id="KW-0732">Signal</keyword>
<accession>A0A1Y2HBZ9</accession>
<name>A0A1Y2HBZ9_9FUNG</name>
<evidence type="ECO:0000256" key="3">
    <source>
        <dbReference type="ARBA" id="ARBA00022729"/>
    </source>
</evidence>
<dbReference type="Proteomes" id="UP000193411">
    <property type="component" value="Unassembled WGS sequence"/>
</dbReference>
<feature type="transmembrane region" description="Helical" evidence="7">
    <location>
        <begin position="255"/>
        <end position="274"/>
    </location>
</feature>
<proteinExistence type="predicted"/>
<dbReference type="InterPro" id="IPR053937">
    <property type="entry name" value="GOST_TM"/>
</dbReference>
<feature type="domain" description="GOST seven transmembrane" evidence="8">
    <location>
        <begin position="253"/>
        <end position="501"/>
    </location>
</feature>
<evidence type="ECO:0000313" key="9">
    <source>
        <dbReference type="EMBL" id="ORZ32098.1"/>
    </source>
</evidence>
<keyword evidence="2 7" id="KW-0812">Transmembrane</keyword>
<feature type="transmembrane region" description="Helical" evidence="7">
    <location>
        <begin position="433"/>
        <end position="451"/>
    </location>
</feature>
<feature type="transmembrane region" description="Helical" evidence="7">
    <location>
        <begin position="49"/>
        <end position="72"/>
    </location>
</feature>
<evidence type="ECO:0000256" key="2">
    <source>
        <dbReference type="ARBA" id="ARBA00022692"/>
    </source>
</evidence>
<dbReference type="GO" id="GO:0042147">
    <property type="term" value="P:retrograde transport, endosome to Golgi"/>
    <property type="evidence" value="ECO:0007669"/>
    <property type="project" value="TreeGrafter"/>
</dbReference>
<comment type="caution">
    <text evidence="9">The sequence shown here is derived from an EMBL/GenBank/DDBJ whole genome shotgun (WGS) entry which is preliminary data.</text>
</comment>
<feature type="transmembrane region" description="Helical" evidence="7">
    <location>
        <begin position="327"/>
        <end position="349"/>
    </location>
</feature>
<feature type="region of interest" description="Disordered" evidence="6">
    <location>
        <begin position="1"/>
        <end position="43"/>
    </location>
</feature>
<keyword evidence="5 7" id="KW-0472">Membrane</keyword>
<feature type="transmembrane region" description="Helical" evidence="7">
    <location>
        <begin position="286"/>
        <end position="307"/>
    </location>
</feature>
<feature type="compositionally biased region" description="Low complexity" evidence="6">
    <location>
        <begin position="546"/>
        <end position="555"/>
    </location>
</feature>
<organism evidence="9 10">
    <name type="scientific">Catenaria anguillulae PL171</name>
    <dbReference type="NCBI Taxonomy" id="765915"/>
    <lineage>
        <taxon>Eukaryota</taxon>
        <taxon>Fungi</taxon>
        <taxon>Fungi incertae sedis</taxon>
        <taxon>Blastocladiomycota</taxon>
        <taxon>Blastocladiomycetes</taxon>
        <taxon>Blastocladiales</taxon>
        <taxon>Catenariaceae</taxon>
        <taxon>Catenaria</taxon>
    </lineage>
</organism>
<keyword evidence="9" id="KW-0675">Receptor</keyword>
<evidence type="ECO:0000256" key="7">
    <source>
        <dbReference type="SAM" id="Phobius"/>
    </source>
</evidence>
<feature type="transmembrane region" description="Helical" evidence="7">
    <location>
        <begin position="390"/>
        <end position="412"/>
    </location>
</feature>
<keyword evidence="4 7" id="KW-1133">Transmembrane helix</keyword>
<evidence type="ECO:0000256" key="1">
    <source>
        <dbReference type="ARBA" id="ARBA00004141"/>
    </source>
</evidence>